<dbReference type="InterPro" id="IPR010982">
    <property type="entry name" value="Lambda_DNA-bd_dom_sf"/>
</dbReference>
<proteinExistence type="predicted"/>
<protein>
    <submittedName>
        <fullName evidence="1">Helix-turn-helix domain-containing protein</fullName>
    </submittedName>
</protein>
<keyword evidence="2" id="KW-1185">Reference proteome</keyword>
<sequence length="84" mass="9443">MDKLLAYLNGLSKEERTAFCDGCETTEGYLRKTISLGKKFGEGLCIAIERESRGQVRCEDLRQDTDWAFIRGTAPRRRAAARAA</sequence>
<accession>A0ABY4SFZ9</accession>
<evidence type="ECO:0000313" key="2">
    <source>
        <dbReference type="Proteomes" id="UP001056201"/>
    </source>
</evidence>
<dbReference type="Gene3D" id="1.10.260.40">
    <property type="entry name" value="lambda repressor-like DNA-binding domains"/>
    <property type="match status" value="1"/>
</dbReference>
<dbReference type="RefSeq" id="WP_250199240.1">
    <property type="nucleotide sequence ID" value="NZ_CP097636.1"/>
</dbReference>
<dbReference type="EMBL" id="CP097636">
    <property type="protein sequence ID" value="URI11042.1"/>
    <property type="molecule type" value="Genomic_DNA"/>
</dbReference>
<name>A0ABY4SFZ9_AQUTE</name>
<evidence type="ECO:0000313" key="1">
    <source>
        <dbReference type="EMBL" id="URI11042.1"/>
    </source>
</evidence>
<organism evidence="1 2">
    <name type="scientific">Aquincola tertiaricarbonis</name>
    <dbReference type="NCBI Taxonomy" id="391953"/>
    <lineage>
        <taxon>Bacteria</taxon>
        <taxon>Pseudomonadati</taxon>
        <taxon>Pseudomonadota</taxon>
        <taxon>Betaproteobacteria</taxon>
        <taxon>Burkholderiales</taxon>
        <taxon>Sphaerotilaceae</taxon>
        <taxon>Aquincola</taxon>
    </lineage>
</organism>
<dbReference type="Proteomes" id="UP001056201">
    <property type="component" value="Chromosome 2"/>
</dbReference>
<reference evidence="1" key="1">
    <citation type="submission" date="2022-05" db="EMBL/GenBank/DDBJ databases">
        <title>An RpoN-dependent PEP-CTERM gene is involved in floc formation of an Aquincola tertiaricarbonis strain.</title>
        <authorList>
            <person name="Qiu D."/>
            <person name="Xia M."/>
        </authorList>
    </citation>
    <scope>NUCLEOTIDE SEQUENCE</scope>
    <source>
        <strain evidence="1">RN12</strain>
    </source>
</reference>
<gene>
    <name evidence="1" type="ORF">MW290_18915</name>
</gene>